<comment type="function">
    <text evidence="9">Part of the tripartite ATP-independent periplasmic (TRAP) transport system.</text>
</comment>
<dbReference type="RefSeq" id="WP_054066268.1">
    <property type="nucleotide sequence ID" value="NZ_CAUCIF010000006.1"/>
</dbReference>
<feature type="transmembrane region" description="Helical" evidence="9">
    <location>
        <begin position="130"/>
        <end position="151"/>
    </location>
</feature>
<feature type="transmembrane region" description="Helical" evidence="9">
    <location>
        <begin position="12"/>
        <end position="33"/>
    </location>
</feature>
<evidence type="ECO:0000313" key="12">
    <source>
        <dbReference type="Proteomes" id="UP000242792"/>
    </source>
</evidence>
<proteinExistence type="inferred from homology"/>
<evidence type="ECO:0000256" key="7">
    <source>
        <dbReference type="ARBA" id="ARBA00023136"/>
    </source>
</evidence>
<accession>A0A1V0BAJ6</accession>
<evidence type="ECO:0000256" key="2">
    <source>
        <dbReference type="ARBA" id="ARBA00022448"/>
    </source>
</evidence>
<evidence type="ECO:0000256" key="4">
    <source>
        <dbReference type="ARBA" id="ARBA00022519"/>
    </source>
</evidence>
<gene>
    <name evidence="11" type="ORF">B5M06_00395</name>
</gene>
<evidence type="ECO:0000256" key="8">
    <source>
        <dbReference type="ARBA" id="ARBA00038436"/>
    </source>
</evidence>
<keyword evidence="6 9" id="KW-1133">Transmembrane helix</keyword>
<keyword evidence="2 9" id="KW-0813">Transport</keyword>
<dbReference type="GO" id="GO:0005886">
    <property type="term" value="C:plasma membrane"/>
    <property type="evidence" value="ECO:0007669"/>
    <property type="project" value="UniProtKB-SubCell"/>
</dbReference>
<protein>
    <recommendedName>
        <fullName evidence="9">TRAP transporter small permease protein</fullName>
    </recommendedName>
</protein>
<comment type="similarity">
    <text evidence="8 9">Belongs to the TRAP transporter small permease family.</text>
</comment>
<comment type="subunit">
    <text evidence="9">The complex comprises the extracytoplasmic solute receptor protein and the two transmembrane proteins.</text>
</comment>
<feature type="transmembrane region" description="Helical" evidence="9">
    <location>
        <begin position="45"/>
        <end position="65"/>
    </location>
</feature>
<name>A0A1V0BAJ6_9BURK</name>
<keyword evidence="5 9" id="KW-0812">Transmembrane</keyword>
<evidence type="ECO:0000256" key="5">
    <source>
        <dbReference type="ARBA" id="ARBA00022692"/>
    </source>
</evidence>
<comment type="subcellular location">
    <subcellularLocation>
        <location evidence="1 9">Cell inner membrane</location>
        <topology evidence="1 9">Multi-pass membrane protein</topology>
    </subcellularLocation>
</comment>
<dbReference type="AlphaFoldDB" id="A0A1V0BAJ6"/>
<dbReference type="InterPro" id="IPR055348">
    <property type="entry name" value="DctQ"/>
</dbReference>
<evidence type="ECO:0000256" key="3">
    <source>
        <dbReference type="ARBA" id="ARBA00022475"/>
    </source>
</evidence>
<keyword evidence="3" id="KW-1003">Cell membrane</keyword>
<sequence length="168" mass="18223">MRRFLDGLYAASAWLAGISMVGVLLMVLLTILSRAFGFSAPGTDAYAGYAMAGAGFMALASTLKAGEHIRVTLFLGMLKGKALKSLEVTALLIATMLAGFLAFYACRLVWQSWEIDDISIGIDATPLWIPQMLMAVGTVIFFIAFCDELVLEVTGQRKPRSLEDAHHE</sequence>
<evidence type="ECO:0000259" key="10">
    <source>
        <dbReference type="Pfam" id="PF04290"/>
    </source>
</evidence>
<dbReference type="KEGG" id="cke:B5M06_00395"/>
<feature type="domain" description="Tripartite ATP-independent periplasmic transporters DctQ component" evidence="10">
    <location>
        <begin position="24"/>
        <end position="152"/>
    </location>
</feature>
<dbReference type="GeneID" id="83037774"/>
<feature type="transmembrane region" description="Helical" evidence="9">
    <location>
        <begin position="86"/>
        <end position="110"/>
    </location>
</feature>
<dbReference type="Proteomes" id="UP000242792">
    <property type="component" value="Chromosome"/>
</dbReference>
<dbReference type="GO" id="GO:0022857">
    <property type="term" value="F:transmembrane transporter activity"/>
    <property type="evidence" value="ECO:0007669"/>
    <property type="project" value="UniProtKB-UniRule"/>
</dbReference>
<evidence type="ECO:0000256" key="1">
    <source>
        <dbReference type="ARBA" id="ARBA00004429"/>
    </source>
</evidence>
<dbReference type="Pfam" id="PF04290">
    <property type="entry name" value="DctQ"/>
    <property type="match status" value="1"/>
</dbReference>
<evidence type="ECO:0000313" key="11">
    <source>
        <dbReference type="EMBL" id="AQZ96956.1"/>
    </source>
</evidence>
<organism evidence="11 12">
    <name type="scientific">Comamonas kerstersii</name>
    <dbReference type="NCBI Taxonomy" id="225992"/>
    <lineage>
        <taxon>Bacteria</taxon>
        <taxon>Pseudomonadati</taxon>
        <taxon>Pseudomonadota</taxon>
        <taxon>Betaproteobacteria</taxon>
        <taxon>Burkholderiales</taxon>
        <taxon>Comamonadaceae</taxon>
        <taxon>Comamonas</taxon>
    </lineage>
</organism>
<keyword evidence="7 9" id="KW-0472">Membrane</keyword>
<evidence type="ECO:0000256" key="9">
    <source>
        <dbReference type="RuleBase" id="RU369079"/>
    </source>
</evidence>
<dbReference type="InterPro" id="IPR007387">
    <property type="entry name" value="TRAP_DctQ"/>
</dbReference>
<dbReference type="PANTHER" id="PTHR35011">
    <property type="entry name" value="2,3-DIKETO-L-GULONATE TRAP TRANSPORTER SMALL PERMEASE PROTEIN YIAM"/>
    <property type="match status" value="1"/>
</dbReference>
<dbReference type="PANTHER" id="PTHR35011:SF10">
    <property type="entry name" value="TRAP TRANSPORTER SMALL PERMEASE PROTEIN"/>
    <property type="match status" value="1"/>
</dbReference>
<reference evidence="11 12" key="1">
    <citation type="submission" date="2017-03" db="EMBL/GenBank/DDBJ databases">
        <title>Rapid Whole Genome Sequencing of Comamonas kerstersii Causing Continuous ambulatory Peritoneal Dialysis-Associated Peritonitis.</title>
        <authorList>
            <person name="Zheng B."/>
        </authorList>
    </citation>
    <scope>NUCLEOTIDE SEQUENCE [LARGE SCALE GENOMIC DNA]</scope>
    <source>
        <strain evidence="11 12">8943</strain>
    </source>
</reference>
<keyword evidence="4 9" id="KW-0997">Cell inner membrane</keyword>
<dbReference type="GO" id="GO:0015740">
    <property type="term" value="P:C4-dicarboxylate transport"/>
    <property type="evidence" value="ECO:0007669"/>
    <property type="project" value="TreeGrafter"/>
</dbReference>
<dbReference type="EMBL" id="CP020121">
    <property type="protein sequence ID" value="AQZ96956.1"/>
    <property type="molecule type" value="Genomic_DNA"/>
</dbReference>
<dbReference type="OrthoDB" id="26202at2"/>
<evidence type="ECO:0000256" key="6">
    <source>
        <dbReference type="ARBA" id="ARBA00022989"/>
    </source>
</evidence>